<sequence length="170" mass="19370">MGVEYSWKSGQIPAFGDWDKANELPITQYFECARQAGLRRCSCSAECISYGGSWGCAATDLYSAEYEKPPFRAVYGVPPRKTRGNTKRYADIMEKRKQVKAREAIEQQRSRPLSQKHIMKSAEFIPRQSITSAKPVDEDLYKIPPDLLHKTKRKKKLGFFSRCIVPPCAT</sequence>
<evidence type="ECO:0000313" key="2">
    <source>
        <dbReference type="Proteomes" id="UP000594638"/>
    </source>
</evidence>
<protein>
    <submittedName>
        <fullName evidence="1">Uncharacterized protein</fullName>
    </submittedName>
</protein>
<dbReference type="OrthoDB" id="755325at2759"/>
<dbReference type="EMBL" id="CACTIH010000106">
    <property type="protein sequence ID" value="CAA2954092.1"/>
    <property type="molecule type" value="Genomic_DNA"/>
</dbReference>
<name>A0A8S0PJI9_OLEEU</name>
<organism evidence="1 2">
    <name type="scientific">Olea europaea subsp. europaea</name>
    <dbReference type="NCBI Taxonomy" id="158383"/>
    <lineage>
        <taxon>Eukaryota</taxon>
        <taxon>Viridiplantae</taxon>
        <taxon>Streptophyta</taxon>
        <taxon>Embryophyta</taxon>
        <taxon>Tracheophyta</taxon>
        <taxon>Spermatophyta</taxon>
        <taxon>Magnoliopsida</taxon>
        <taxon>eudicotyledons</taxon>
        <taxon>Gunneridae</taxon>
        <taxon>Pentapetalae</taxon>
        <taxon>asterids</taxon>
        <taxon>lamiids</taxon>
        <taxon>Lamiales</taxon>
        <taxon>Oleaceae</taxon>
        <taxon>Oleeae</taxon>
        <taxon>Olea</taxon>
    </lineage>
</organism>
<dbReference type="AlphaFoldDB" id="A0A8S0PJI9"/>
<dbReference type="Proteomes" id="UP000594638">
    <property type="component" value="Unassembled WGS sequence"/>
</dbReference>
<keyword evidence="2" id="KW-1185">Reference proteome</keyword>
<dbReference type="PANTHER" id="PTHR33699">
    <property type="entry name" value="EXPRESSED PROTEIN"/>
    <property type="match status" value="1"/>
</dbReference>
<reference evidence="1 2" key="1">
    <citation type="submission" date="2019-12" db="EMBL/GenBank/DDBJ databases">
        <authorList>
            <person name="Alioto T."/>
            <person name="Alioto T."/>
            <person name="Gomez Garrido J."/>
        </authorList>
    </citation>
    <scope>NUCLEOTIDE SEQUENCE [LARGE SCALE GENOMIC DNA]</scope>
</reference>
<dbReference type="PANTHER" id="PTHR33699:SF3">
    <property type="entry name" value="OS06G0347300 PROTEIN"/>
    <property type="match status" value="1"/>
</dbReference>
<accession>A0A8S0PJI9</accession>
<proteinExistence type="predicted"/>
<evidence type="ECO:0000313" key="1">
    <source>
        <dbReference type="EMBL" id="CAA2954092.1"/>
    </source>
</evidence>
<gene>
    <name evidence="1" type="ORF">OLEA9_A097929</name>
</gene>
<dbReference type="Gramene" id="OE9A097929T1">
    <property type="protein sequence ID" value="OE9A097929C1"/>
    <property type="gene ID" value="OE9A097929"/>
</dbReference>
<comment type="caution">
    <text evidence="1">The sequence shown here is derived from an EMBL/GenBank/DDBJ whole genome shotgun (WGS) entry which is preliminary data.</text>
</comment>